<evidence type="ECO:0000313" key="3">
    <source>
        <dbReference type="Proteomes" id="UP000234240"/>
    </source>
</evidence>
<organism evidence="2 3">
    <name type="scientific">Chimaeribacter californicus</name>
    <dbReference type="NCBI Taxonomy" id="2060067"/>
    <lineage>
        <taxon>Bacteria</taxon>
        <taxon>Pseudomonadati</taxon>
        <taxon>Pseudomonadota</taxon>
        <taxon>Gammaproteobacteria</taxon>
        <taxon>Enterobacterales</taxon>
        <taxon>Yersiniaceae</taxon>
        <taxon>Chimaeribacter</taxon>
    </lineage>
</organism>
<evidence type="ECO:0000313" key="2">
    <source>
        <dbReference type="EMBL" id="PLR40761.1"/>
    </source>
</evidence>
<accession>A0A2N5EE17</accession>
<comment type="caution">
    <text evidence="2">The sequence shown here is derived from an EMBL/GenBank/DDBJ whole genome shotgun (WGS) entry which is preliminary data.</text>
</comment>
<dbReference type="EMBL" id="PJZF01000003">
    <property type="protein sequence ID" value="PLR40761.1"/>
    <property type="molecule type" value="Genomic_DNA"/>
</dbReference>
<proteinExistence type="predicted"/>
<dbReference type="RefSeq" id="WP_101815174.1">
    <property type="nucleotide sequence ID" value="NZ_PJZF01000003.1"/>
</dbReference>
<sequence>MSEWIKCSERMPELKQEVLCVNEWGDYEAALYDVGYIPGPPFFATSAGEFHPTHWMPLPEPPEENQG</sequence>
<reference evidence="2 3" key="1">
    <citation type="submission" date="2017-12" db="EMBL/GenBank/DDBJ databases">
        <title>Characterization of six clinical isolates of Enterochimera gen. nov., a novel genus of the Yersiniaciae family and the three species Enterochimera arupensis sp. nov., Enterochimera coloradensis sp. nov, and Enterochimera californica sp. nov.</title>
        <authorList>
            <person name="Rossi A."/>
            <person name="Fisher M."/>
        </authorList>
    </citation>
    <scope>NUCLEOTIDE SEQUENCE [LARGE SCALE GENOMIC DNA]</scope>
    <source>
        <strain evidence="3">2015-Iso6</strain>
    </source>
</reference>
<name>A0A2N5EE17_9GAMM</name>
<gene>
    <name evidence="2" type="ORF">CYR55_05640</name>
</gene>
<feature type="domain" description="DUF551" evidence="1">
    <location>
        <begin position="3"/>
        <end position="63"/>
    </location>
</feature>
<protein>
    <recommendedName>
        <fullName evidence="1">DUF551 domain-containing protein</fullName>
    </recommendedName>
</protein>
<dbReference type="InterPro" id="IPR007539">
    <property type="entry name" value="DUF551"/>
</dbReference>
<dbReference type="Proteomes" id="UP000234240">
    <property type="component" value="Unassembled WGS sequence"/>
</dbReference>
<dbReference type="OrthoDB" id="6481108at2"/>
<keyword evidence="3" id="KW-1185">Reference proteome</keyword>
<evidence type="ECO:0000259" key="1">
    <source>
        <dbReference type="Pfam" id="PF04448"/>
    </source>
</evidence>
<dbReference type="AlphaFoldDB" id="A0A2N5EE17"/>
<dbReference type="Pfam" id="PF04448">
    <property type="entry name" value="DUF551"/>
    <property type="match status" value="1"/>
</dbReference>